<feature type="compositionally biased region" description="Low complexity" evidence="3">
    <location>
        <begin position="87"/>
        <end position="109"/>
    </location>
</feature>
<dbReference type="Gene3D" id="1.20.1440.180">
    <property type="entry name" value="KEN domain"/>
    <property type="match status" value="1"/>
</dbReference>
<comment type="caution">
    <text evidence="6">The sequence shown here is derived from an EMBL/GenBank/DDBJ whole genome shotgun (WGS) entry which is preliminary data.</text>
</comment>
<dbReference type="InterPro" id="IPR011009">
    <property type="entry name" value="Kinase-like_dom_sf"/>
</dbReference>
<keyword evidence="7" id="KW-1185">Reference proteome</keyword>
<feature type="region of interest" description="Disordered" evidence="3">
    <location>
        <begin position="1"/>
        <end position="73"/>
    </location>
</feature>
<feature type="region of interest" description="Disordered" evidence="3">
    <location>
        <begin position="504"/>
        <end position="542"/>
    </location>
</feature>
<dbReference type="GO" id="GO:0051082">
    <property type="term" value="F:unfolded protein binding"/>
    <property type="evidence" value="ECO:0007669"/>
    <property type="project" value="TreeGrafter"/>
</dbReference>
<proteinExistence type="predicted"/>
<feature type="compositionally biased region" description="Low complexity" evidence="3">
    <location>
        <begin position="1276"/>
        <end position="1292"/>
    </location>
</feature>
<evidence type="ECO:0000256" key="1">
    <source>
        <dbReference type="ARBA" id="ARBA00022741"/>
    </source>
</evidence>
<feature type="region of interest" description="Disordered" evidence="3">
    <location>
        <begin position="1276"/>
        <end position="1384"/>
    </location>
</feature>
<feature type="compositionally biased region" description="Polar residues" evidence="3">
    <location>
        <begin position="1200"/>
        <end position="1216"/>
    </location>
</feature>
<feature type="compositionally biased region" description="Polar residues" evidence="3">
    <location>
        <begin position="24"/>
        <end position="34"/>
    </location>
</feature>
<dbReference type="EMBL" id="JAWDGP010004466">
    <property type="protein sequence ID" value="KAK3764204.1"/>
    <property type="molecule type" value="Genomic_DNA"/>
</dbReference>
<evidence type="ECO:0000256" key="3">
    <source>
        <dbReference type="SAM" id="MobiDB-lite"/>
    </source>
</evidence>
<feature type="region of interest" description="Disordered" evidence="3">
    <location>
        <begin position="1429"/>
        <end position="1455"/>
    </location>
</feature>
<name>A0AAE1DB50_9GAST</name>
<feature type="region of interest" description="Disordered" evidence="3">
    <location>
        <begin position="86"/>
        <end position="118"/>
    </location>
</feature>
<evidence type="ECO:0000259" key="4">
    <source>
        <dbReference type="PROSITE" id="PS50011"/>
    </source>
</evidence>
<feature type="compositionally biased region" description="Basic residues" evidence="3">
    <location>
        <begin position="742"/>
        <end position="751"/>
    </location>
</feature>
<dbReference type="Gene3D" id="1.10.510.10">
    <property type="entry name" value="Transferase(Phosphotransferase) domain 1"/>
    <property type="match status" value="2"/>
</dbReference>
<dbReference type="GO" id="GO:1990604">
    <property type="term" value="C:IRE1-TRAF2-ASK1 complex"/>
    <property type="evidence" value="ECO:0007669"/>
    <property type="project" value="TreeGrafter"/>
</dbReference>
<dbReference type="Pfam" id="PF06479">
    <property type="entry name" value="Ribonuc_2-5A"/>
    <property type="match status" value="1"/>
</dbReference>
<feature type="compositionally biased region" description="Basic and acidic residues" evidence="3">
    <location>
        <begin position="157"/>
        <end position="168"/>
    </location>
</feature>
<feature type="region of interest" description="Disordered" evidence="3">
    <location>
        <begin position="349"/>
        <end position="374"/>
    </location>
</feature>
<evidence type="ECO:0000259" key="5">
    <source>
        <dbReference type="PROSITE" id="PS51392"/>
    </source>
</evidence>
<dbReference type="GO" id="GO:0004521">
    <property type="term" value="F:RNA endonuclease activity"/>
    <property type="evidence" value="ECO:0007669"/>
    <property type="project" value="InterPro"/>
</dbReference>
<keyword evidence="2" id="KW-0067">ATP-binding</keyword>
<feature type="domain" description="Protein kinase" evidence="4">
    <location>
        <begin position="1931"/>
        <end position="2209"/>
    </location>
</feature>
<feature type="compositionally biased region" description="Polar residues" evidence="3">
    <location>
        <begin position="1371"/>
        <end position="1380"/>
    </location>
</feature>
<feature type="compositionally biased region" description="Basic residues" evidence="3">
    <location>
        <begin position="523"/>
        <end position="535"/>
    </location>
</feature>
<dbReference type="InterPro" id="IPR045133">
    <property type="entry name" value="IRE1/2-like"/>
</dbReference>
<dbReference type="GO" id="GO:0006397">
    <property type="term" value="P:mRNA processing"/>
    <property type="evidence" value="ECO:0007669"/>
    <property type="project" value="InterPro"/>
</dbReference>
<sequence length="2344" mass="255396">MASTGSRKRRHKSHGVKDMHGEPSSGNTAIQQNQIERKQSRKEQQQQQQQQQQQEHPSCKRRQSGGCIGPILPEQGDQLICETKKMQLQQEQGDIYQQQQQQQPQELPQENVSEEMESQLVVDDTVRICPSRPTEGRLHEQEDNVETLAVLTDGKELSEMSSHQDKSEAALGSSEVTDHTGEHVENSSVSPADNALIKNAEGKINLIEAIRTENFEIVKTLLDECSAQAMVSFYRKQLMLLTNTELPLREQDVKLSLVSLLAVVSRLEGEHRLQLAKADPVGSLMAFIKRHFQSRELVSMVCVLLGMLLWDSSSSPWQPSTGSASASPSASASASASAVTSELPTARSRAQKQGLCGHETASSSSISQESGAELNPSEDFIRAFIECKGPETLIQQSITCASGDVDLPTAGSVLLPVMAMSTYELGQAWLAENSDSMAALSEILSAKGFAQTTEYGKASSSGPSGILSDLNLGTGMSISHVLQAYLAFLSHMIVTDKEPNAAVGILDEEEDDEEEEARERTKREKRRKKRQRKNQARQMKAMVASELRKGCIEKTKGCNKSIASGACTSDEDDGVPDNVTDGLSGTRRDRFYAPAAGAAMSNTDENLRRVQELQEVKDQKEAFLDEDCKRSDEDMKSLSERQPQKRENQNHPDLDESKLEQEENDSSDEQHKDSSISSLSCICSASFGQEDGSRGDEDISQEGFSYEEEVLQIVPGDDQPQLTVTYEANPSSESNDGWVKVGSKKQSHQKSHGGPQRPHVVTTTSVALSQKVNLSQECPSRQQLPHQQQQHLRWADVAKMGCSLPTRENSTESKRPLVILPFSGEMSKAGEQDSSKFFSTGGGNTRAIKGSNVRSLPISSKSTETVTTAAALMPFKDTEENNKDIIFKHTSAAVDEAEMDEEEHSSSNWQQVARQAFAVNIKASKEALEISVTSGGETDEEEEDDDTTSSCSECPISDSRLDPYCRQRSHLPSLPVTPVVSTTSAGLAVRSATSDTISSKKSIRNLQKKYLPEAVFNTNATAPTPRKYFSAIDAYGKSSAFPTVASPPLVGSEGDQHLSSSHSITKGRKNIGSSVRLPSIAWSGAIPSMSENADQQAKSEQLDSKEYFQMSTFLNNATTFSCHKEHGALSSIGGEEGHRHEALADLAHIGAKHARASVQRGFYFNEDARNIPGLSMSVLYPSEPKKQKDEFVLPRAAYEPNNSTNCSQKTECSPSGQVYRHEPDNEVAEDQNYGTSYLCEVDDSGERFMPSFSQMSGAVEDNPIVTSVVETVFTLSSSRASADSRRGASSPSENVNEDILPSLQSEVATPRETESTVTVEPSRDYAQIAAAPPPSTSPSPPPGFQFKKLPPVRAEKPSLCAPKSHAMIAPPTSSSTSTGNLPRDETLQTSKQLSFSAALDRNFAPSLQSLARTATLRAAGGISTDSACIYPSSQNTEHQQPPPSSVSLPSLAMPGSVSSVESQLPRLPVVGVVNPFSKPSLGRWDCANTITSSFHQTQNQQQQPQQQQQLQQSLQPLLQQRYSLTSKLTPSSCHSAVTSTSWLDKFRLVDASAAAAAAALTTTCCDVVPLFASNTGASSLAAAAATGTVGFPQMHIFRHHVQQVASTNNGQAAFLKQQKQQQQQQQLLFLHQQQQQQQQHQQLLIQQHQHMQQKRLESQSLHQKHQLCPPLLTAAAAGGIFNTMGGIAGSTFSSGSPASSGLMCPTSARRFTSMAPVSKHCMPLLSCLQQSAVNPYPSSAGVTSHTVTPATAAVGTAPARVQQPLSGQQRLAAAGTTNSNGLGTSFPGSASPPVLFPSDLRDDQKAVEPFPGYDDLPTSRGYQLGFIAESLVLERLIINQLRQQFKASLTANGSAQAKDATSSALKDSVFGSDLDYYASLYRVKLKDLLLPAVGDSSASARDLDDGMATGVDRSLPADMGSRRWRDALSRILETPWTKRQQYGDIILPSNASDFNISLMEYPLLLGYTTDGCEVAVLELDKTEAYIDPCLLDVMSDPDLDRHFILKCKAASEFRSTELVAFDLCDYTLAEYIQIVQLSQHQDPLSASRLAWQLLEAVKFVHQNLGIPHGNLKPSWIFVDGEGKLRLGGCGITTRHGGSQAKKRDTRLGGDVPDPGRSTCWASSEELNMDNPQPSMASDIQVAGMLLYFILTGGQHPFGGTPLEAEVNIARSVTQLEHIGEEANDLVSGMLYPDPVARPAIEHCLKHPFFWSNEKKFRLILIVGSDVLTEMKTGVALTGSGSPTMMEILSVINITDVSPNWVQAINPVVMKEMRSFRVYKNSLSELTLFIYNCCLHFDKISSTAKEVLDDPCRYFLNLFPCLFMSIYRSLKASDRTDRSCFKPFF</sequence>
<feature type="region of interest" description="Disordered" evidence="3">
    <location>
        <begin position="565"/>
        <end position="588"/>
    </location>
</feature>
<organism evidence="6 7">
    <name type="scientific">Elysia crispata</name>
    <name type="common">lettuce slug</name>
    <dbReference type="NCBI Taxonomy" id="231223"/>
    <lineage>
        <taxon>Eukaryota</taxon>
        <taxon>Metazoa</taxon>
        <taxon>Spiralia</taxon>
        <taxon>Lophotrochozoa</taxon>
        <taxon>Mollusca</taxon>
        <taxon>Gastropoda</taxon>
        <taxon>Heterobranchia</taxon>
        <taxon>Euthyneura</taxon>
        <taxon>Panpulmonata</taxon>
        <taxon>Sacoglossa</taxon>
        <taxon>Placobranchoidea</taxon>
        <taxon>Plakobranchidae</taxon>
        <taxon>Elysia</taxon>
    </lineage>
</organism>
<dbReference type="Pfam" id="PF00069">
    <property type="entry name" value="Pkinase"/>
    <property type="match status" value="1"/>
</dbReference>
<evidence type="ECO:0000256" key="2">
    <source>
        <dbReference type="ARBA" id="ARBA00022840"/>
    </source>
</evidence>
<evidence type="ECO:0000313" key="7">
    <source>
        <dbReference type="Proteomes" id="UP001283361"/>
    </source>
</evidence>
<dbReference type="InterPro" id="IPR010513">
    <property type="entry name" value="KEN_dom"/>
</dbReference>
<feature type="compositionally biased region" description="Acidic residues" evidence="3">
    <location>
        <begin position="506"/>
        <end position="516"/>
    </location>
</feature>
<feature type="region of interest" description="Disordered" evidence="3">
    <location>
        <begin position="1764"/>
        <end position="1788"/>
    </location>
</feature>
<dbReference type="PANTHER" id="PTHR13954">
    <property type="entry name" value="IRE1-RELATED"/>
    <property type="match status" value="1"/>
</dbReference>
<dbReference type="InterPro" id="IPR038357">
    <property type="entry name" value="KEN_sf"/>
</dbReference>
<feature type="region of interest" description="Disordered" evidence="3">
    <location>
        <begin position="1200"/>
        <end position="1220"/>
    </location>
</feature>
<feature type="compositionally biased region" description="Basic and acidic residues" evidence="3">
    <location>
        <begin position="621"/>
        <end position="661"/>
    </location>
</feature>
<dbReference type="Proteomes" id="UP001283361">
    <property type="component" value="Unassembled WGS sequence"/>
</dbReference>
<feature type="compositionally biased region" description="Acidic residues" evidence="3">
    <location>
        <begin position="937"/>
        <end position="947"/>
    </location>
</feature>
<dbReference type="SMART" id="SM00220">
    <property type="entry name" value="S_TKc"/>
    <property type="match status" value="1"/>
</dbReference>
<feature type="region of interest" description="Disordered" evidence="3">
    <location>
        <begin position="727"/>
        <end position="759"/>
    </location>
</feature>
<feature type="compositionally biased region" description="Basic and acidic residues" evidence="3">
    <location>
        <begin position="176"/>
        <end position="185"/>
    </location>
</feature>
<feature type="compositionally biased region" description="Basic and acidic residues" evidence="3">
    <location>
        <begin position="35"/>
        <end position="44"/>
    </location>
</feature>
<feature type="region of interest" description="Disordered" evidence="3">
    <location>
        <begin position="621"/>
        <end position="676"/>
    </location>
</feature>
<dbReference type="PANTHER" id="PTHR13954:SF28">
    <property type="match status" value="1"/>
</dbReference>
<dbReference type="GO" id="GO:0004674">
    <property type="term" value="F:protein serine/threonine kinase activity"/>
    <property type="evidence" value="ECO:0007669"/>
    <property type="project" value="InterPro"/>
</dbReference>
<dbReference type="GO" id="GO:0070059">
    <property type="term" value="P:intrinsic apoptotic signaling pathway in response to endoplasmic reticulum stress"/>
    <property type="evidence" value="ECO:0007669"/>
    <property type="project" value="TreeGrafter"/>
</dbReference>
<dbReference type="PROSITE" id="PS50011">
    <property type="entry name" value="PROTEIN_KINASE_DOM"/>
    <property type="match status" value="1"/>
</dbReference>
<feature type="domain" description="KEN" evidence="5">
    <location>
        <begin position="2212"/>
        <end position="2344"/>
    </location>
</feature>
<reference evidence="6" key="1">
    <citation type="journal article" date="2023" name="G3 (Bethesda)">
        <title>A reference genome for the long-term kleptoplast-retaining sea slug Elysia crispata morphotype clarki.</title>
        <authorList>
            <person name="Eastman K.E."/>
            <person name="Pendleton A.L."/>
            <person name="Shaikh M.A."/>
            <person name="Suttiyut T."/>
            <person name="Ogas R."/>
            <person name="Tomko P."/>
            <person name="Gavelis G."/>
            <person name="Widhalm J.R."/>
            <person name="Wisecaver J.H."/>
        </authorList>
    </citation>
    <scope>NUCLEOTIDE SEQUENCE</scope>
    <source>
        <strain evidence="6">ECLA1</strain>
    </source>
</reference>
<feature type="compositionally biased region" description="Low complexity" evidence="3">
    <location>
        <begin position="45"/>
        <end position="54"/>
    </location>
</feature>
<gene>
    <name evidence="6" type="ORF">RRG08_044130</name>
</gene>
<dbReference type="GO" id="GO:0005524">
    <property type="term" value="F:ATP binding"/>
    <property type="evidence" value="ECO:0007669"/>
    <property type="project" value="UniProtKB-KW"/>
</dbReference>
<dbReference type="PROSITE" id="PS51392">
    <property type="entry name" value="KEN"/>
    <property type="match status" value="1"/>
</dbReference>
<feature type="compositionally biased region" description="Polar residues" evidence="3">
    <location>
        <begin position="1429"/>
        <end position="1439"/>
    </location>
</feature>
<feature type="compositionally biased region" description="Pro residues" evidence="3">
    <location>
        <begin position="1331"/>
        <end position="1343"/>
    </location>
</feature>
<feature type="compositionally biased region" description="Basic residues" evidence="3">
    <location>
        <begin position="1"/>
        <end position="14"/>
    </location>
</feature>
<protein>
    <submittedName>
        <fullName evidence="6">Uncharacterized protein</fullName>
    </submittedName>
</protein>
<feature type="region of interest" description="Disordered" evidence="3">
    <location>
        <begin position="157"/>
        <end position="192"/>
    </location>
</feature>
<dbReference type="InterPro" id="IPR000719">
    <property type="entry name" value="Prot_kinase_dom"/>
</dbReference>
<keyword evidence="1" id="KW-0547">Nucleotide-binding</keyword>
<accession>A0AAE1DB50</accession>
<dbReference type="GO" id="GO:0036498">
    <property type="term" value="P:IRE1-mediated unfolded protein response"/>
    <property type="evidence" value="ECO:0007669"/>
    <property type="project" value="TreeGrafter"/>
</dbReference>
<feature type="region of interest" description="Disordered" evidence="3">
    <location>
        <begin position="2095"/>
        <end position="2114"/>
    </location>
</feature>
<dbReference type="SUPFAM" id="SSF56112">
    <property type="entry name" value="Protein kinase-like (PK-like)"/>
    <property type="match status" value="1"/>
</dbReference>
<evidence type="ECO:0000313" key="6">
    <source>
        <dbReference type="EMBL" id="KAK3764204.1"/>
    </source>
</evidence>
<feature type="region of interest" description="Disordered" evidence="3">
    <location>
        <begin position="930"/>
        <end position="955"/>
    </location>
</feature>